<dbReference type="InterPro" id="IPR042070">
    <property type="entry name" value="PucR_C-HTH_sf"/>
</dbReference>
<dbReference type="eggNOG" id="COG2508">
    <property type="taxonomic scope" value="Bacteria"/>
</dbReference>
<dbReference type="Pfam" id="PF17853">
    <property type="entry name" value="GGDEF_2"/>
    <property type="match status" value="1"/>
</dbReference>
<dbReference type="InterPro" id="IPR051448">
    <property type="entry name" value="CdaR-like_regulators"/>
</dbReference>
<dbReference type="Pfam" id="PF07905">
    <property type="entry name" value="PucR"/>
    <property type="match status" value="1"/>
</dbReference>
<organism evidence="5 6">
    <name type="scientific">Jeotgalicoccus saudimassiliensis</name>
    <dbReference type="NCBI Taxonomy" id="1461582"/>
    <lineage>
        <taxon>Bacteria</taxon>
        <taxon>Bacillati</taxon>
        <taxon>Bacillota</taxon>
        <taxon>Bacilli</taxon>
        <taxon>Bacillales</taxon>
        <taxon>Staphylococcaceae</taxon>
        <taxon>Jeotgalicoccus</taxon>
    </lineage>
</organism>
<dbReference type="InterPro" id="IPR025736">
    <property type="entry name" value="PucR_C-HTH_dom"/>
</dbReference>
<dbReference type="STRING" id="1461582.BN1048_01328"/>
<evidence type="ECO:0000259" key="2">
    <source>
        <dbReference type="Pfam" id="PF07905"/>
    </source>
</evidence>
<dbReference type="InterPro" id="IPR041522">
    <property type="entry name" value="CdaR_GGDEF"/>
</dbReference>
<dbReference type="AlphaFoldDB" id="A0A078M1Q1"/>
<protein>
    <submittedName>
        <fullName evidence="5">Purine catabolism regulatory protein</fullName>
    </submittedName>
</protein>
<evidence type="ECO:0000259" key="3">
    <source>
        <dbReference type="Pfam" id="PF13556"/>
    </source>
</evidence>
<dbReference type="EMBL" id="CCSE01000001">
    <property type="protein sequence ID" value="CEA01313.1"/>
    <property type="molecule type" value="Genomic_DNA"/>
</dbReference>
<dbReference type="Gene3D" id="1.10.10.2840">
    <property type="entry name" value="PucR C-terminal helix-turn-helix domain"/>
    <property type="match status" value="1"/>
</dbReference>
<feature type="domain" description="CdaR GGDEF-like" evidence="4">
    <location>
        <begin position="297"/>
        <end position="429"/>
    </location>
</feature>
<evidence type="ECO:0000313" key="5">
    <source>
        <dbReference type="EMBL" id="CEA01313.1"/>
    </source>
</evidence>
<feature type="domain" description="PucR C-terminal helix-turn-helix" evidence="3">
    <location>
        <begin position="483"/>
        <end position="541"/>
    </location>
</feature>
<dbReference type="OrthoDB" id="142218at2"/>
<dbReference type="PANTHER" id="PTHR33744">
    <property type="entry name" value="CARBOHYDRATE DIACID REGULATOR"/>
    <property type="match status" value="1"/>
</dbReference>
<evidence type="ECO:0000256" key="1">
    <source>
        <dbReference type="ARBA" id="ARBA00006754"/>
    </source>
</evidence>
<proteinExistence type="inferred from homology"/>
<dbReference type="RefSeq" id="WP_035809624.1">
    <property type="nucleotide sequence ID" value="NZ_CCSE01000001.1"/>
</dbReference>
<evidence type="ECO:0000313" key="6">
    <source>
        <dbReference type="Proteomes" id="UP000044136"/>
    </source>
</evidence>
<feature type="domain" description="Purine catabolism PurC-like" evidence="2">
    <location>
        <begin position="7"/>
        <end position="127"/>
    </location>
</feature>
<gene>
    <name evidence="5" type="primary">pucR_2</name>
    <name evidence="5" type="ORF">BN1048_01328</name>
</gene>
<accession>A0A078M1Q1</accession>
<reference evidence="5 6" key="1">
    <citation type="submission" date="2014-07" db="EMBL/GenBank/DDBJ databases">
        <authorList>
            <person name="Urmite Genomes Urmite Genomes"/>
        </authorList>
    </citation>
    <scope>NUCLEOTIDE SEQUENCE [LARGE SCALE GENOMIC DNA]</scope>
    <source>
        <strain evidence="5 6">13MG44_air</strain>
    </source>
</reference>
<keyword evidence="6" id="KW-1185">Reference proteome</keyword>
<dbReference type="InterPro" id="IPR012914">
    <property type="entry name" value="PucR_dom"/>
</dbReference>
<dbReference type="HOGENOM" id="CLU_017436_3_2_9"/>
<sequence>MHYTVKELLTLDELRNAEYIGTKQSLAKNIKGITVIDSPDISLWLDGGETILTSFFPVKDLNDEEMKTWMHELADKKISALIVKLRTEFTSIPKPVLEVCGERNIPIILLPTAVPFIDIIYKVTRKIFNQDVEKLEYFREIHHRFTALSIQNVTDEVIIETLESLIGNPVTIYNELFKVIATTDNEVELFYESDKFQIEENIKHTIFPIYRRFVIYPKLQDRECEQIMIPITTVNQTKVMLVISAVHSGFSDFDFIAIENAATALSLNLAKKIAISEVEKKYKNEIIDDLLSGKIKHEDDIAERAENIKFDLNSRSAVVVFTLKFKDKKVSSDTRERYYNILINNIDYYLKNAIIRERFNQVIVIWPVHSGQSNKKKEMNTIKRSLGYVINKFEGAVSDAKVYTGIGSIADTVHDLPKSHKEAQEVLDVNEMSYEHNPVLSFEELGIYRLLYQFKHDNNKLKEFIPQSLQRLLDYNKTNREQLIETLEMYLQCQQNVSRSADRLFVHYKTVSYRLDKIREITQMDYEDANEMLSVQVGLKILEIMRKEQ</sequence>
<comment type="similarity">
    <text evidence="1">Belongs to the CdaR family.</text>
</comment>
<dbReference type="PANTHER" id="PTHR33744:SF1">
    <property type="entry name" value="DNA-BINDING TRANSCRIPTIONAL ACTIVATOR ADER"/>
    <property type="match status" value="1"/>
</dbReference>
<name>A0A078M1Q1_9STAP</name>
<dbReference type="Proteomes" id="UP000044136">
    <property type="component" value="Unassembled WGS sequence"/>
</dbReference>
<dbReference type="Pfam" id="PF13556">
    <property type="entry name" value="HTH_30"/>
    <property type="match status" value="1"/>
</dbReference>
<evidence type="ECO:0000259" key="4">
    <source>
        <dbReference type="Pfam" id="PF17853"/>
    </source>
</evidence>